<name>A0ABR3FBX4_9AGAR</name>
<dbReference type="Pfam" id="PF18759">
    <property type="entry name" value="Plavaka"/>
    <property type="match status" value="1"/>
</dbReference>
<dbReference type="EMBL" id="JBAHYK010000596">
    <property type="protein sequence ID" value="KAL0572685.1"/>
    <property type="molecule type" value="Genomic_DNA"/>
</dbReference>
<evidence type="ECO:0000313" key="2">
    <source>
        <dbReference type="EMBL" id="KAL0572685.1"/>
    </source>
</evidence>
<feature type="compositionally biased region" description="Acidic residues" evidence="1">
    <location>
        <begin position="1040"/>
        <end position="1052"/>
    </location>
</feature>
<sequence length="1081" mass="123017">MHEPLPPVSLGISRAGCVRFQPRRFSEFRPTDHKIPSVLPPRPPTPPPPASPVPMPDVDLPPPLPDPSPPKTPDPVYVITEPDQFGLYRVYSTYPSEKPDQESSPESVHDSDLTFSHAEDTAEGAAKDTLAPFGLTDPDSESIYAPFSNASSFCLMDWFYSPKQTNSGVGLETLGMDVFNADGCNMEDLKAFRPQKELDLMDEYCSPKSNLRAADGWIDGSVNIRLPGPNSSFKSVEDEAPEFTVTNVFYRKPLEPKSTESSPLPPERIISELYNSDALIEEYEKIQINEYHDPQPKPKPVDPNTPTIENAIVALLWWSNSTHLASFGDASLWPLYLFFGNQSKYDHAKPTTFSTDYMAYIPFLPDEIQEHYQKIFGTPADATTLMHLKRELMYTIWALLDEEFIKAYKNGILVECIDSIIRQIFPRFFMYSADYPEKVLLATLKSLGQCPCPQCMVEKDQIPQLGTVRDRQQREHKLQEDTKERQGHIKKNIFSECLSSFGFDFYRMFVPDILHEVELGIWKAILTHLLCILVVCSGDTIQQLNSHYCQVPSFGQDTIQKFLRNVSAMKQLAAWDFEDLLQCFMPVFDGLVPEYNNIVLDLLWDLSVWQAYAKLRLHTTTSLDDMDNATTVLGHTLRKFKNTACSAFVTKDVPKETAACGQQTVNQVKKSGASAGPKSGNKRKRGDRGFRAFKAKFFNMCTFKIHTLGHYVCQIWRFGTTDDYTTQVGELEHRQVKRFYVRTNKSNFVRQVAKHERRQSLLLRVRNRVKKFFQKTQAPVVAPVPKAADQTPATRTTISENRKDWVDIFKWTRQHEDNGDPAVENFIPNLKQHVLGKVLNRRDQEFSDEECAKVTIVSNRLYRHKTLDIDYTSYDMRQCHDSINVCTHADVMVLGNDSHPDPHPYWYTRIIGIFHVDVNYRKQTFSFPFLWVRWFGLDPQPSAKCLPLVGFVDGPGVFGFLDPSYVLRAAHLIPAFVYGRSDGILGPSIARQPVERDLDWVRFYVGIFVDRDMFTRYFPGIAVGHHHILAPKHEDPQESSSDEEGAGVDSEDAPIVPANINIANVEAGNVEESERDSELDD</sequence>
<feature type="compositionally biased region" description="Basic and acidic residues" evidence="1">
    <location>
        <begin position="24"/>
        <end position="35"/>
    </location>
</feature>
<gene>
    <name evidence="2" type="ORF">V5O48_009275</name>
</gene>
<organism evidence="2 3">
    <name type="scientific">Marasmius crinis-equi</name>
    <dbReference type="NCBI Taxonomy" id="585013"/>
    <lineage>
        <taxon>Eukaryota</taxon>
        <taxon>Fungi</taxon>
        <taxon>Dikarya</taxon>
        <taxon>Basidiomycota</taxon>
        <taxon>Agaricomycotina</taxon>
        <taxon>Agaricomycetes</taxon>
        <taxon>Agaricomycetidae</taxon>
        <taxon>Agaricales</taxon>
        <taxon>Marasmiineae</taxon>
        <taxon>Marasmiaceae</taxon>
        <taxon>Marasmius</taxon>
    </lineage>
</organism>
<evidence type="ECO:0000313" key="3">
    <source>
        <dbReference type="Proteomes" id="UP001465976"/>
    </source>
</evidence>
<reference evidence="2 3" key="1">
    <citation type="submission" date="2024-02" db="EMBL/GenBank/DDBJ databases">
        <title>A draft genome for the cacao thread blight pathogen Marasmius crinis-equi.</title>
        <authorList>
            <person name="Cohen S.P."/>
            <person name="Baruah I.K."/>
            <person name="Amoako-Attah I."/>
            <person name="Bukari Y."/>
            <person name="Meinhardt L.W."/>
            <person name="Bailey B.A."/>
        </authorList>
    </citation>
    <scope>NUCLEOTIDE SEQUENCE [LARGE SCALE GENOMIC DNA]</scope>
    <source>
        <strain evidence="2 3">GH-76</strain>
    </source>
</reference>
<proteinExistence type="predicted"/>
<feature type="compositionally biased region" description="Acidic residues" evidence="1">
    <location>
        <begin position="1069"/>
        <end position="1081"/>
    </location>
</feature>
<feature type="compositionally biased region" description="Pro residues" evidence="1">
    <location>
        <begin position="38"/>
        <end position="73"/>
    </location>
</feature>
<dbReference type="Proteomes" id="UP001465976">
    <property type="component" value="Unassembled WGS sequence"/>
</dbReference>
<evidence type="ECO:0000256" key="1">
    <source>
        <dbReference type="SAM" id="MobiDB-lite"/>
    </source>
</evidence>
<comment type="caution">
    <text evidence="2">The sequence shown here is derived from an EMBL/GenBank/DDBJ whole genome shotgun (WGS) entry which is preliminary data.</text>
</comment>
<feature type="region of interest" description="Disordered" evidence="1">
    <location>
        <begin position="24"/>
        <end position="77"/>
    </location>
</feature>
<keyword evidence="3" id="KW-1185">Reference proteome</keyword>
<accession>A0ABR3FBX4</accession>
<dbReference type="InterPro" id="IPR041078">
    <property type="entry name" value="Plavaka"/>
</dbReference>
<protein>
    <submittedName>
        <fullName evidence="2">Uncharacterized protein</fullName>
    </submittedName>
</protein>
<feature type="region of interest" description="Disordered" evidence="1">
    <location>
        <begin position="1032"/>
        <end position="1081"/>
    </location>
</feature>